<evidence type="ECO:0000256" key="2">
    <source>
        <dbReference type="SAM" id="SignalP"/>
    </source>
</evidence>
<dbReference type="SUPFAM" id="SSF48403">
    <property type="entry name" value="Ankyrin repeat"/>
    <property type="match status" value="1"/>
</dbReference>
<proteinExistence type="predicted"/>
<evidence type="ECO:0000313" key="3">
    <source>
        <dbReference type="EMBL" id="MFC0385398.1"/>
    </source>
</evidence>
<accession>A0ABV6IP55</accession>
<feature type="region of interest" description="Disordered" evidence="1">
    <location>
        <begin position="34"/>
        <end position="76"/>
    </location>
</feature>
<keyword evidence="2" id="KW-0732">Signal</keyword>
<organism evidence="3 4">
    <name type="scientific">Muricoccus vinaceus</name>
    <dbReference type="NCBI Taxonomy" id="424704"/>
    <lineage>
        <taxon>Bacteria</taxon>
        <taxon>Pseudomonadati</taxon>
        <taxon>Pseudomonadota</taxon>
        <taxon>Alphaproteobacteria</taxon>
        <taxon>Acetobacterales</taxon>
        <taxon>Roseomonadaceae</taxon>
        <taxon>Muricoccus</taxon>
    </lineage>
</organism>
<feature type="signal peptide" evidence="2">
    <location>
        <begin position="1"/>
        <end position="24"/>
    </location>
</feature>
<dbReference type="RefSeq" id="WP_377049546.1">
    <property type="nucleotide sequence ID" value="NZ_JBHLVZ010000005.1"/>
</dbReference>
<dbReference type="Gene3D" id="1.25.40.20">
    <property type="entry name" value="Ankyrin repeat-containing domain"/>
    <property type="match status" value="1"/>
</dbReference>
<evidence type="ECO:0000256" key="1">
    <source>
        <dbReference type="SAM" id="MobiDB-lite"/>
    </source>
</evidence>
<protein>
    <recommendedName>
        <fullName evidence="5">Ankyrin repeat domain-containing protein</fullName>
    </recommendedName>
</protein>
<reference evidence="3 4" key="1">
    <citation type="submission" date="2024-09" db="EMBL/GenBank/DDBJ databases">
        <authorList>
            <person name="Sun Q."/>
            <person name="Mori K."/>
        </authorList>
    </citation>
    <scope>NUCLEOTIDE SEQUENCE [LARGE SCALE GENOMIC DNA]</scope>
    <source>
        <strain evidence="3 4">CCM 7468</strain>
    </source>
</reference>
<sequence length="253" mass="25307">MRRPSSSSLPAPLLAMLLAGPVLATLAGPALAQGIGRSAPAPAGAPAVRPPPPALPGLAGRRAPEPIPAETPSASLSPNAALFDAITRGDLPAAREAMARGADLNSRNQLGLTPVDAAVDQGRNEIVFYLLSARGSAGSGPTFAPTEPAPPPAATRRGRAGREAPLSSAAVPETGEDAPARPSGPLSEPPRRGAGAAAPVALRARLFAGDGGSPRPEIGFLGFDAGRPAGAEPLPEAAQQATPRSYGRGRGRR</sequence>
<dbReference type="InterPro" id="IPR036770">
    <property type="entry name" value="Ankyrin_rpt-contain_sf"/>
</dbReference>
<feature type="chain" id="PRO_5046751582" description="Ankyrin repeat domain-containing protein" evidence="2">
    <location>
        <begin position="25"/>
        <end position="253"/>
    </location>
</feature>
<feature type="compositionally biased region" description="Low complexity" evidence="1">
    <location>
        <begin position="192"/>
        <end position="208"/>
    </location>
</feature>
<gene>
    <name evidence="3" type="ORF">ACFFIC_07490</name>
</gene>
<dbReference type="EMBL" id="JBHLVZ010000005">
    <property type="protein sequence ID" value="MFC0385398.1"/>
    <property type="molecule type" value="Genomic_DNA"/>
</dbReference>
<dbReference type="Proteomes" id="UP001589789">
    <property type="component" value="Unassembled WGS sequence"/>
</dbReference>
<name>A0ABV6IP55_9PROT</name>
<evidence type="ECO:0000313" key="4">
    <source>
        <dbReference type="Proteomes" id="UP001589789"/>
    </source>
</evidence>
<feature type="region of interest" description="Disordered" evidence="1">
    <location>
        <begin position="137"/>
        <end position="253"/>
    </location>
</feature>
<keyword evidence="4" id="KW-1185">Reference proteome</keyword>
<comment type="caution">
    <text evidence="3">The sequence shown here is derived from an EMBL/GenBank/DDBJ whole genome shotgun (WGS) entry which is preliminary data.</text>
</comment>
<evidence type="ECO:0008006" key="5">
    <source>
        <dbReference type="Google" id="ProtNLM"/>
    </source>
</evidence>